<feature type="transmembrane region" description="Helical" evidence="1">
    <location>
        <begin position="251"/>
        <end position="269"/>
    </location>
</feature>
<feature type="transmembrane region" description="Helical" evidence="1">
    <location>
        <begin position="96"/>
        <end position="116"/>
    </location>
</feature>
<accession>A0A812DQ80</accession>
<reference evidence="2" key="1">
    <citation type="submission" date="2021-01" db="EMBL/GenBank/DDBJ databases">
        <authorList>
            <person name="Li R."/>
            <person name="Bekaert M."/>
        </authorList>
    </citation>
    <scope>NUCLEOTIDE SEQUENCE</scope>
    <source>
        <strain evidence="2">Farmed</strain>
    </source>
</reference>
<keyword evidence="3" id="KW-1185">Reference proteome</keyword>
<dbReference type="EMBL" id="CAHIKZ030003967">
    <property type="protein sequence ID" value="CAE1305871.1"/>
    <property type="molecule type" value="Genomic_DNA"/>
</dbReference>
<feature type="transmembrane region" description="Helical" evidence="1">
    <location>
        <begin position="20"/>
        <end position="46"/>
    </location>
</feature>
<name>A0A812DQ80_ACAPH</name>
<sequence>MTLNSKTTFLSHGCSSVGIFLISLFIAFSPIFFFFLHLIRIFLQVIFLSFLHSPPPLSLLLYTLPSLPICLSFTLFPSLSLSVLLSLLLTLSFNPCVPLSLFLLPTLSFLFSLPVYHAFSLIPYLSFSVSLLLMLSFSFCLSLYHPFSISFPVSSSLFSLPLSPHISLFLSCILCHSISVFPSLLPSFSFPLSQLVCLSILLSLLPYLSSYSLLPSLLDSLSFLLSPSLSFLTSAPIPLSPSLSFPISSSLYPPLSVCFCISLLSSFLASDLKRLKY</sequence>
<feature type="transmembrane region" description="Helical" evidence="1">
    <location>
        <begin position="165"/>
        <end position="185"/>
    </location>
</feature>
<organism evidence="2 3">
    <name type="scientific">Acanthosepion pharaonis</name>
    <name type="common">Pharaoh cuttlefish</name>
    <name type="synonym">Sepia pharaonis</name>
    <dbReference type="NCBI Taxonomy" id="158019"/>
    <lineage>
        <taxon>Eukaryota</taxon>
        <taxon>Metazoa</taxon>
        <taxon>Spiralia</taxon>
        <taxon>Lophotrochozoa</taxon>
        <taxon>Mollusca</taxon>
        <taxon>Cephalopoda</taxon>
        <taxon>Coleoidea</taxon>
        <taxon>Decapodiformes</taxon>
        <taxon>Sepiida</taxon>
        <taxon>Sepiina</taxon>
        <taxon>Sepiidae</taxon>
        <taxon>Acanthosepion</taxon>
    </lineage>
</organism>
<dbReference type="Proteomes" id="UP000597762">
    <property type="component" value="Unassembled WGS sequence"/>
</dbReference>
<feature type="transmembrane region" description="Helical" evidence="1">
    <location>
        <begin position="122"/>
        <end position="144"/>
    </location>
</feature>
<comment type="caution">
    <text evidence="2">The sequence shown here is derived from an EMBL/GenBank/DDBJ whole genome shotgun (WGS) entry which is preliminary data.</text>
</comment>
<feature type="transmembrane region" description="Helical" evidence="1">
    <location>
        <begin position="66"/>
        <end position="89"/>
    </location>
</feature>
<feature type="transmembrane region" description="Helical" evidence="1">
    <location>
        <begin position="191"/>
        <end position="209"/>
    </location>
</feature>
<evidence type="ECO:0000256" key="1">
    <source>
        <dbReference type="SAM" id="Phobius"/>
    </source>
</evidence>
<protein>
    <submittedName>
        <fullName evidence="2">Uncharacterized protein</fullName>
    </submittedName>
</protein>
<evidence type="ECO:0000313" key="2">
    <source>
        <dbReference type="EMBL" id="CAE1305871.1"/>
    </source>
</evidence>
<keyword evidence="1" id="KW-0472">Membrane</keyword>
<keyword evidence="1" id="KW-0812">Transmembrane</keyword>
<proteinExistence type="predicted"/>
<dbReference type="AlphaFoldDB" id="A0A812DQ80"/>
<evidence type="ECO:0000313" key="3">
    <source>
        <dbReference type="Proteomes" id="UP000597762"/>
    </source>
</evidence>
<keyword evidence="1" id="KW-1133">Transmembrane helix</keyword>
<gene>
    <name evidence="2" type="ORF">SPHA_58215</name>
</gene>